<keyword evidence="3" id="KW-1185">Reference proteome</keyword>
<gene>
    <name evidence="2" type="ORF">AAA799E16_01592</name>
</gene>
<dbReference type="EMBL" id="JNVL01000030">
    <property type="protein sequence ID" value="KER05718.1"/>
    <property type="molecule type" value="Genomic_DNA"/>
</dbReference>
<name>A0A081S465_9ARCH</name>
<dbReference type="PATRIC" id="fig|1502292.3.peg.1477"/>
<feature type="compositionally biased region" description="Basic and acidic residues" evidence="1">
    <location>
        <begin position="111"/>
        <end position="120"/>
    </location>
</feature>
<proteinExistence type="predicted"/>
<reference evidence="2 3" key="1">
    <citation type="submission" date="2014-06" db="EMBL/GenBank/DDBJ databases">
        <authorList>
            <person name="Ngugi D.K."/>
            <person name="Blom J."/>
            <person name="Alam I."/>
            <person name="Rashid M."/>
            <person name="Ba Alawi W."/>
            <person name="Zhang G."/>
            <person name="Hikmawan T."/>
            <person name="Guan Y."/>
            <person name="Antunes A."/>
            <person name="Siam R."/>
            <person name="Eldorry H."/>
            <person name="Bajic V."/>
            <person name="Stingl U."/>
        </authorList>
    </citation>
    <scope>NUCLEOTIDE SEQUENCE [LARGE SCALE GENOMIC DNA]</scope>
    <source>
        <strain evidence="2">SCGC AAA799-E16</strain>
    </source>
</reference>
<evidence type="ECO:0000313" key="3">
    <source>
        <dbReference type="Proteomes" id="UP000028027"/>
    </source>
</evidence>
<feature type="compositionally biased region" description="Acidic residues" evidence="1">
    <location>
        <begin position="121"/>
        <end position="150"/>
    </location>
</feature>
<dbReference type="AlphaFoldDB" id="A0A081S465"/>
<dbReference type="Proteomes" id="UP000028027">
    <property type="component" value="Unassembled WGS sequence"/>
</dbReference>
<comment type="caution">
    <text evidence="2">The sequence shown here is derived from an EMBL/GenBank/DDBJ whole genome shotgun (WGS) entry which is preliminary data.</text>
</comment>
<evidence type="ECO:0000256" key="1">
    <source>
        <dbReference type="SAM" id="MobiDB-lite"/>
    </source>
</evidence>
<organism evidence="2 3">
    <name type="scientific">Marine Group I thaumarchaeote SCGC AAA799-E16</name>
    <dbReference type="NCBI Taxonomy" id="1502292"/>
    <lineage>
        <taxon>Archaea</taxon>
        <taxon>Nitrososphaerota</taxon>
        <taxon>Marine Group I</taxon>
    </lineage>
</organism>
<feature type="region of interest" description="Disordered" evidence="1">
    <location>
        <begin position="111"/>
        <end position="150"/>
    </location>
</feature>
<evidence type="ECO:0000313" key="2">
    <source>
        <dbReference type="EMBL" id="KER05718.1"/>
    </source>
</evidence>
<sequence>MTCLENKEAMQPNEDELFVEEQREIADELTEQAIEEYNPGNGVFEGLNYEDYVNSLDPEIQDIVSSQLNFTKNLFEEAQIVRAQIIAEGGTYEEAQQAYLEMLSIPKEKLEEFNDQKLEELENSQESEDSSEESEDSSEESEDSSEEKND</sequence>
<protein>
    <submittedName>
        <fullName evidence="2">Uncharacterized protein</fullName>
    </submittedName>
</protein>
<accession>A0A081S465</accession>